<proteinExistence type="predicted"/>
<protein>
    <submittedName>
        <fullName evidence="1">Uncharacterized protein</fullName>
    </submittedName>
</protein>
<evidence type="ECO:0000313" key="2">
    <source>
        <dbReference type="Proteomes" id="UP001272242"/>
    </source>
</evidence>
<dbReference type="RefSeq" id="WP_320685827.1">
    <property type="nucleotide sequence ID" value="NZ_JAXBLV010000077.1"/>
</dbReference>
<accession>A0ABU5EUY4</accession>
<name>A0ABU5EUY4_9BACT</name>
<dbReference type="EMBL" id="JAXBLV010000077">
    <property type="protein sequence ID" value="MDY3558980.1"/>
    <property type="molecule type" value="Genomic_DNA"/>
</dbReference>
<organism evidence="1 2">
    <name type="scientific">Gemmata algarum</name>
    <dbReference type="NCBI Taxonomy" id="2975278"/>
    <lineage>
        <taxon>Bacteria</taxon>
        <taxon>Pseudomonadati</taxon>
        <taxon>Planctomycetota</taxon>
        <taxon>Planctomycetia</taxon>
        <taxon>Gemmatales</taxon>
        <taxon>Gemmataceae</taxon>
        <taxon>Gemmata</taxon>
    </lineage>
</organism>
<evidence type="ECO:0000313" key="1">
    <source>
        <dbReference type="EMBL" id="MDY3558980.1"/>
    </source>
</evidence>
<sequence>MQTEFFEVTTDPDSQVFINLALVFRVAIEHKGGSSVVTFFFLSGPEPSASYRVPSDRVKLLIERFT</sequence>
<gene>
    <name evidence="1" type="ORF">R5W23_006170</name>
</gene>
<keyword evidence="2" id="KW-1185">Reference proteome</keyword>
<reference evidence="2" key="1">
    <citation type="journal article" date="2023" name="Mar. Drugs">
        <title>Gemmata algarum, a Novel Planctomycete Isolated from an Algal Mat, Displays Antimicrobial Activity.</title>
        <authorList>
            <person name="Kumar G."/>
            <person name="Kallscheuer N."/>
            <person name="Kashif M."/>
            <person name="Ahamad S."/>
            <person name="Jagadeeshwari U."/>
            <person name="Pannikurungottu S."/>
            <person name="Haufschild T."/>
            <person name="Kabuu M."/>
            <person name="Sasikala C."/>
            <person name="Jogler C."/>
            <person name="Ramana C."/>
        </authorList>
    </citation>
    <scope>NUCLEOTIDE SEQUENCE [LARGE SCALE GENOMIC DNA]</scope>
    <source>
        <strain evidence="2">JC673</strain>
    </source>
</reference>
<dbReference type="Proteomes" id="UP001272242">
    <property type="component" value="Unassembled WGS sequence"/>
</dbReference>
<comment type="caution">
    <text evidence="1">The sequence shown here is derived from an EMBL/GenBank/DDBJ whole genome shotgun (WGS) entry which is preliminary data.</text>
</comment>